<feature type="transmembrane region" description="Helical" evidence="1">
    <location>
        <begin position="57"/>
        <end position="81"/>
    </location>
</feature>
<keyword evidence="1" id="KW-0472">Membrane</keyword>
<organism evidence="2 3">
    <name type="scientific">Actinoplanes xinjiangensis</name>
    <dbReference type="NCBI Taxonomy" id="512350"/>
    <lineage>
        <taxon>Bacteria</taxon>
        <taxon>Bacillati</taxon>
        <taxon>Actinomycetota</taxon>
        <taxon>Actinomycetes</taxon>
        <taxon>Micromonosporales</taxon>
        <taxon>Micromonosporaceae</taxon>
        <taxon>Actinoplanes</taxon>
    </lineage>
</organism>
<evidence type="ECO:0000313" key="2">
    <source>
        <dbReference type="EMBL" id="PWK52044.1"/>
    </source>
</evidence>
<keyword evidence="3" id="KW-1185">Reference proteome</keyword>
<feature type="transmembrane region" description="Helical" evidence="1">
    <location>
        <begin position="93"/>
        <end position="117"/>
    </location>
</feature>
<reference evidence="2 3" key="1">
    <citation type="submission" date="2018-05" db="EMBL/GenBank/DDBJ databases">
        <title>Genomic Encyclopedia of Archaeal and Bacterial Type Strains, Phase II (KMG-II): from individual species to whole genera.</title>
        <authorList>
            <person name="Goeker M."/>
        </authorList>
    </citation>
    <scope>NUCLEOTIDE SEQUENCE [LARGE SCALE GENOMIC DNA]</scope>
    <source>
        <strain evidence="2 3">DSM 45184</strain>
    </source>
</reference>
<dbReference type="EMBL" id="QGGR01000001">
    <property type="protein sequence ID" value="PWK52044.1"/>
    <property type="molecule type" value="Genomic_DNA"/>
</dbReference>
<dbReference type="RefSeq" id="WP_146246139.1">
    <property type="nucleotide sequence ID" value="NZ_BONA01000021.1"/>
</dbReference>
<accession>A0A316FTJ6</accession>
<dbReference type="AlphaFoldDB" id="A0A316FTJ6"/>
<feature type="transmembrane region" description="Helical" evidence="1">
    <location>
        <begin position="12"/>
        <end position="37"/>
    </location>
</feature>
<comment type="caution">
    <text evidence="2">The sequence shown here is derived from an EMBL/GenBank/DDBJ whole genome shotgun (WGS) entry which is preliminary data.</text>
</comment>
<evidence type="ECO:0000313" key="3">
    <source>
        <dbReference type="Proteomes" id="UP000245697"/>
    </source>
</evidence>
<sequence>MRKFDAAVAGRSIAVGTASGAVFGFVVMALLFAGGVYKAMTDPEWHAGPGGGGGLVLGTLIGAIIGLLTGLLAGLLLLLPAPWLRERRLRGRLGCAAACGAAVGTPFLVAGIGWGLWADEPVAWIAAGLMAYAAAIGAWKSPFILAFERRAGT</sequence>
<gene>
    <name evidence="2" type="ORF">BC793_10153</name>
</gene>
<proteinExistence type="predicted"/>
<keyword evidence="1" id="KW-1133">Transmembrane helix</keyword>
<dbReference type="Proteomes" id="UP000245697">
    <property type="component" value="Unassembled WGS sequence"/>
</dbReference>
<feature type="transmembrane region" description="Helical" evidence="1">
    <location>
        <begin position="123"/>
        <end position="147"/>
    </location>
</feature>
<keyword evidence="1" id="KW-0812">Transmembrane</keyword>
<protein>
    <submittedName>
        <fullName evidence="2">Uncharacterized protein</fullName>
    </submittedName>
</protein>
<evidence type="ECO:0000256" key="1">
    <source>
        <dbReference type="SAM" id="Phobius"/>
    </source>
</evidence>
<name>A0A316FTJ6_9ACTN</name>